<reference evidence="4 5" key="1">
    <citation type="submission" date="2019-04" db="EMBL/GenBank/DDBJ databases">
        <title>Friends and foes A comparative genomics studyof 23 Aspergillus species from section Flavi.</title>
        <authorList>
            <consortium name="DOE Joint Genome Institute"/>
            <person name="Kjaerbolling I."/>
            <person name="Vesth T."/>
            <person name="Frisvad J.C."/>
            <person name="Nybo J.L."/>
            <person name="Theobald S."/>
            <person name="Kildgaard S."/>
            <person name="Isbrandt T."/>
            <person name="Kuo A."/>
            <person name="Sato A."/>
            <person name="Lyhne E.K."/>
            <person name="Kogle M.E."/>
            <person name="Wiebenga A."/>
            <person name="Kun R.S."/>
            <person name="Lubbers R.J."/>
            <person name="Makela M.R."/>
            <person name="Barry K."/>
            <person name="Chovatia M."/>
            <person name="Clum A."/>
            <person name="Daum C."/>
            <person name="Haridas S."/>
            <person name="He G."/>
            <person name="LaButti K."/>
            <person name="Lipzen A."/>
            <person name="Mondo S."/>
            <person name="Riley R."/>
            <person name="Salamov A."/>
            <person name="Simmons B.A."/>
            <person name="Magnuson J.K."/>
            <person name="Henrissat B."/>
            <person name="Mortensen U.H."/>
            <person name="Larsen T.O."/>
            <person name="Devries R.P."/>
            <person name="Grigoriev I.V."/>
            <person name="Machida M."/>
            <person name="Baker S.E."/>
            <person name="Andersen M.R."/>
        </authorList>
    </citation>
    <scope>NUCLEOTIDE SEQUENCE [LARGE SCALE GENOMIC DNA]</scope>
    <source>
        <strain evidence="4 5">CBS 763.97</strain>
    </source>
</reference>
<dbReference type="Proteomes" id="UP000326268">
    <property type="component" value="Unassembled WGS sequence"/>
</dbReference>
<dbReference type="SUPFAM" id="SSF81296">
    <property type="entry name" value="E set domains"/>
    <property type="match status" value="1"/>
</dbReference>
<dbReference type="InterPro" id="IPR036846">
    <property type="entry name" value="GM2-AP_sf"/>
</dbReference>
<protein>
    <recommendedName>
        <fullName evidence="1">Phosphatidylglycerol/phosphatidylinositol transfer protein</fullName>
    </recommendedName>
</protein>
<keyword evidence="5" id="KW-1185">Reference proteome</keyword>
<dbReference type="Gene3D" id="2.70.220.10">
    <property type="entry name" value="Ganglioside GM2 activator"/>
    <property type="match status" value="1"/>
</dbReference>
<evidence type="ECO:0000259" key="3">
    <source>
        <dbReference type="Pfam" id="PF02221"/>
    </source>
</evidence>
<dbReference type="EMBL" id="ML737604">
    <property type="protein sequence ID" value="KAE8366975.1"/>
    <property type="molecule type" value="Genomic_DNA"/>
</dbReference>
<evidence type="ECO:0000256" key="2">
    <source>
        <dbReference type="ARBA" id="ARBA00022729"/>
    </source>
</evidence>
<evidence type="ECO:0000313" key="5">
    <source>
        <dbReference type="Proteomes" id="UP000326268"/>
    </source>
</evidence>
<keyword evidence="2" id="KW-0732">Signal</keyword>
<organism evidence="4 5">
    <name type="scientific">Aspergillus caelatus</name>
    <dbReference type="NCBI Taxonomy" id="61420"/>
    <lineage>
        <taxon>Eukaryota</taxon>
        <taxon>Fungi</taxon>
        <taxon>Dikarya</taxon>
        <taxon>Ascomycota</taxon>
        <taxon>Pezizomycotina</taxon>
        <taxon>Eurotiomycetes</taxon>
        <taxon>Eurotiomycetidae</taxon>
        <taxon>Eurotiales</taxon>
        <taxon>Aspergillaceae</taxon>
        <taxon>Aspergillus</taxon>
        <taxon>Aspergillus subgen. Circumdati</taxon>
    </lineage>
</organism>
<dbReference type="GeneID" id="43656562"/>
<dbReference type="RefSeq" id="XP_031930056.1">
    <property type="nucleotide sequence ID" value="XM_032072116.1"/>
</dbReference>
<dbReference type="OrthoDB" id="6409159at2759"/>
<dbReference type="InterPro" id="IPR014756">
    <property type="entry name" value="Ig_E-set"/>
</dbReference>
<dbReference type="AlphaFoldDB" id="A0A5N7AB74"/>
<accession>A0A5N7AB74</accession>
<feature type="domain" description="MD-2-related lipid-recognition" evidence="3">
    <location>
        <begin position="3"/>
        <end position="90"/>
    </location>
</feature>
<sequence>MTVYNTIEEGAYVDVVVKLGLIKLLKKEFDACETLRNYNSTIQCPVEPGSYEVTHTADLPREIPLAKYNIEAEGYTSNDDPMLCLKFVADFRFPPK</sequence>
<dbReference type="InterPro" id="IPR003172">
    <property type="entry name" value="ML_dom"/>
</dbReference>
<proteinExistence type="predicted"/>
<evidence type="ECO:0000313" key="4">
    <source>
        <dbReference type="EMBL" id="KAE8366975.1"/>
    </source>
</evidence>
<evidence type="ECO:0000256" key="1">
    <source>
        <dbReference type="ARBA" id="ARBA00016056"/>
    </source>
</evidence>
<dbReference type="Pfam" id="PF02221">
    <property type="entry name" value="E1_DerP2_DerF2"/>
    <property type="match status" value="1"/>
</dbReference>
<gene>
    <name evidence="4" type="ORF">BDV27DRAFT_155353</name>
</gene>
<name>A0A5N7AB74_9EURO</name>